<evidence type="ECO:0000313" key="2">
    <source>
        <dbReference type="Proteomes" id="UP001231124"/>
    </source>
</evidence>
<dbReference type="RefSeq" id="WP_238207927.1">
    <property type="nucleotide sequence ID" value="NZ_BPQE01000039.1"/>
</dbReference>
<evidence type="ECO:0008006" key="3">
    <source>
        <dbReference type="Google" id="ProtNLM"/>
    </source>
</evidence>
<accession>A0ABU0I4M9</accession>
<dbReference type="Proteomes" id="UP001231124">
    <property type="component" value="Unassembled WGS sequence"/>
</dbReference>
<protein>
    <recommendedName>
        <fullName evidence="3">SIR2-like domain-containing protein</fullName>
    </recommendedName>
</protein>
<comment type="caution">
    <text evidence="1">The sequence shown here is derived from an EMBL/GenBank/DDBJ whole genome shotgun (WGS) entry which is preliminary data.</text>
</comment>
<dbReference type="EMBL" id="JAUSVP010000009">
    <property type="protein sequence ID" value="MDQ0448604.1"/>
    <property type="molecule type" value="Genomic_DNA"/>
</dbReference>
<sequence>MENDRLRIRTNQTSRHWAEVDIAAEDETGGIGADETARHLSQAVRSANLVVLSGLGTSLCVKRGDDRLAPTMWQLLQRVKEAFARLDAIEPMHDRRSRWSTFTAASNVAEEEENLEHVLSRAKLATELATEPVRLLQERLLAVAEEVIRETVDFLAPDVSLHTHANFLRRIARRPARKARVRIYTTNYDRCFEAAAGREGFIVVDGFAFGSEPQFNPDQFNYDVVRRDTEERTDYVENLFHLLKLHGSIDWELDEGSGKVIKREGTRKPLLVYPRSTKYEMAFSQPYVDMMAAFQASLRTPATTLVVIGFGFNDKHIAEPIMAAVRSNLSFNLVVVDPTLEVRCRADGGANPYLQSFARLVDDGDGRIALVEGTFEDIVPLIPDVVSQTEIERHYERMRNIAPNAQDRR</sequence>
<proteinExistence type="predicted"/>
<keyword evidence="2" id="KW-1185">Reference proteome</keyword>
<reference evidence="1 2" key="1">
    <citation type="submission" date="2023-07" db="EMBL/GenBank/DDBJ databases">
        <title>Genomic Encyclopedia of Type Strains, Phase IV (KMG-IV): sequencing the most valuable type-strain genomes for metagenomic binning, comparative biology and taxonomic classification.</title>
        <authorList>
            <person name="Goeker M."/>
        </authorList>
    </citation>
    <scope>NUCLEOTIDE SEQUENCE [LARGE SCALE GENOMIC DNA]</scope>
    <source>
        <strain evidence="1 2">DSM 19013</strain>
    </source>
</reference>
<name>A0ABU0I4M9_9HYPH</name>
<dbReference type="Pfam" id="PF13289">
    <property type="entry name" value="SIR2_2"/>
    <property type="match status" value="1"/>
</dbReference>
<evidence type="ECO:0000313" key="1">
    <source>
        <dbReference type="EMBL" id="MDQ0448604.1"/>
    </source>
</evidence>
<gene>
    <name evidence="1" type="ORF">QO012_003115</name>
</gene>
<organism evidence="1 2">
    <name type="scientific">Methylobacterium aerolatum</name>
    <dbReference type="NCBI Taxonomy" id="418708"/>
    <lineage>
        <taxon>Bacteria</taxon>
        <taxon>Pseudomonadati</taxon>
        <taxon>Pseudomonadota</taxon>
        <taxon>Alphaproteobacteria</taxon>
        <taxon>Hyphomicrobiales</taxon>
        <taxon>Methylobacteriaceae</taxon>
        <taxon>Methylobacterium</taxon>
    </lineage>
</organism>
<dbReference type="InterPro" id="IPR029035">
    <property type="entry name" value="DHS-like_NAD/FAD-binding_dom"/>
</dbReference>
<dbReference type="SUPFAM" id="SSF52467">
    <property type="entry name" value="DHS-like NAD/FAD-binding domain"/>
    <property type="match status" value="1"/>
</dbReference>